<dbReference type="Proteomes" id="UP001472677">
    <property type="component" value="Unassembled WGS sequence"/>
</dbReference>
<comment type="caution">
    <text evidence="1">The sequence shown here is derived from an EMBL/GenBank/DDBJ whole genome shotgun (WGS) entry which is preliminary data.</text>
</comment>
<gene>
    <name evidence="1" type="ORF">V6N12_057782</name>
</gene>
<accession>A0ABR1ZEZ3</accession>
<evidence type="ECO:0000313" key="2">
    <source>
        <dbReference type="Proteomes" id="UP001472677"/>
    </source>
</evidence>
<evidence type="ECO:0000313" key="1">
    <source>
        <dbReference type="EMBL" id="KAK8478740.1"/>
    </source>
</evidence>
<keyword evidence="2" id="KW-1185">Reference proteome</keyword>
<reference evidence="1 2" key="1">
    <citation type="journal article" date="2024" name="G3 (Bethesda)">
        <title>Genome assembly of Hibiscus sabdariffa L. provides insights into metabolisms of medicinal natural products.</title>
        <authorList>
            <person name="Kim T."/>
        </authorList>
    </citation>
    <scope>NUCLEOTIDE SEQUENCE [LARGE SCALE GENOMIC DNA]</scope>
    <source>
        <strain evidence="1">TK-2024</strain>
        <tissue evidence="1">Old leaves</tissue>
    </source>
</reference>
<name>A0ABR1ZEZ3_9ROSI</name>
<protein>
    <submittedName>
        <fullName evidence="1">Uncharacterized protein</fullName>
    </submittedName>
</protein>
<organism evidence="1 2">
    <name type="scientific">Hibiscus sabdariffa</name>
    <name type="common">roselle</name>
    <dbReference type="NCBI Taxonomy" id="183260"/>
    <lineage>
        <taxon>Eukaryota</taxon>
        <taxon>Viridiplantae</taxon>
        <taxon>Streptophyta</taxon>
        <taxon>Embryophyta</taxon>
        <taxon>Tracheophyta</taxon>
        <taxon>Spermatophyta</taxon>
        <taxon>Magnoliopsida</taxon>
        <taxon>eudicotyledons</taxon>
        <taxon>Gunneridae</taxon>
        <taxon>Pentapetalae</taxon>
        <taxon>rosids</taxon>
        <taxon>malvids</taxon>
        <taxon>Malvales</taxon>
        <taxon>Malvaceae</taxon>
        <taxon>Malvoideae</taxon>
        <taxon>Hibiscus</taxon>
    </lineage>
</organism>
<proteinExistence type="predicted"/>
<sequence length="93" mass="10651">MHPTHQQNLSSLYYNTTEQAVDQVTDWRVLDKFVASQLSPEEASKQNNYSNAAASFHVAEQMDLPSNEFKRPEIDLHEYASTSTSSCQIDLWK</sequence>
<dbReference type="EMBL" id="JBBPBM010002425">
    <property type="protein sequence ID" value="KAK8478740.1"/>
    <property type="molecule type" value="Genomic_DNA"/>
</dbReference>